<name>A0A2N0B8A9_9LEPT</name>
<protein>
    <submittedName>
        <fullName evidence="1">Uncharacterized protein</fullName>
    </submittedName>
</protein>
<gene>
    <name evidence="1" type="ORF">CH379_11330</name>
</gene>
<proteinExistence type="predicted"/>
<reference evidence="1" key="1">
    <citation type="submission" date="2017-07" db="EMBL/GenBank/DDBJ databases">
        <title>Leptospira spp. isolated from tropical soils.</title>
        <authorList>
            <person name="Thibeaux R."/>
            <person name="Iraola G."/>
            <person name="Ferres I."/>
            <person name="Bierque E."/>
            <person name="Girault D."/>
            <person name="Soupe-Gilbert M.-E."/>
            <person name="Picardeau M."/>
            <person name="Goarant C."/>
        </authorList>
    </citation>
    <scope>NUCLEOTIDE SEQUENCE [LARGE SCALE GENOMIC DNA]</scope>
    <source>
        <strain evidence="1">ATI7-C-A5</strain>
    </source>
</reference>
<dbReference type="EMBL" id="NPEF01000105">
    <property type="protein sequence ID" value="PJZ92784.1"/>
    <property type="molecule type" value="Genomic_DNA"/>
</dbReference>
<evidence type="ECO:0000313" key="1">
    <source>
        <dbReference type="EMBL" id="PJZ92784.1"/>
    </source>
</evidence>
<accession>A0A2N0B8A9</accession>
<comment type="caution">
    <text evidence="1">The sequence shown here is derived from an EMBL/GenBank/DDBJ whole genome shotgun (WGS) entry which is preliminary data.</text>
</comment>
<sequence length="71" mass="8481">MIFKCFESKKRTQLVFSFLQNPEHRISIYKSRLNAARPFLSLYNSINRKRFQKRTAFVTQRTAFSKTDSNS</sequence>
<dbReference type="AlphaFoldDB" id="A0A2N0B8A9"/>
<organism evidence="1">
    <name type="scientific">Leptospira ellisii</name>
    <dbReference type="NCBI Taxonomy" id="2023197"/>
    <lineage>
        <taxon>Bacteria</taxon>
        <taxon>Pseudomonadati</taxon>
        <taxon>Spirochaetota</taxon>
        <taxon>Spirochaetia</taxon>
        <taxon>Leptospirales</taxon>
        <taxon>Leptospiraceae</taxon>
        <taxon>Leptospira</taxon>
    </lineage>
</organism>